<sequence length="689" mass="75320">MESIKSDLSILCSGIPMSPLPPLKKRDPSVPHAPTRKPNLTPQEFVLSVKNALKYFPTNLHSTLATEFSDELRDHGHIYMYRLVPSIDIRAYPISYYPCQIQAAAAIMLMIMNNLDPRVAQYPHELVTYGGNGQVFSNWAQFYLTMHYLSRLTEKQTLSMYSGHPMGLFPSTPHSPRLVITNGMVIPNYSSKQSYEKMFALGVTMYGQMTAGSYAYIGPQGIVHGTTLTILNAARKHLNSGDLSGCVFLSSGLGGMSGAQAKAAVICGCVGVIAEVSRAAIEKRHTQGWLTMWTGDLSKLSEMINTAILKHSAVSIGYHGNVVDLWEFFVQEFESTGKCRVSLGSDQTSLHNPYGGGYIPVGYTEQEALTLLSSDEILFRDKVQESLKRHVSAVNKLSAGAGLFFWDYGNGFLLEAGRCGADVKSGDGTCQESNFSGHSEFRYVSYVQDIMGTIFSLGFGPFRWVCCSCLSEDLTTTDQIAASVLSESLSSGKLGKAKQQQYTDNLKWIQEAGKHELVVGSKARILYSDERGRVSIALAFNEAIRTGRLKGPVVLSRDHHDVGGTDSPFRETSNIYDGSRFCADMAVQNAIGCAVRGATWVSLHNGGGVGWGEVMNGGFGMLLDGSESADERVRDMLFWDVCNGLARRSWSGAQEAYDTISGVVNDEVDLVVTLPSKVDNAIDKIIKHH</sequence>
<evidence type="ECO:0000259" key="13">
    <source>
        <dbReference type="Pfam" id="PF17392"/>
    </source>
</evidence>
<dbReference type="AlphaFoldDB" id="A0AAV7KG22"/>
<dbReference type="InterPro" id="IPR035401">
    <property type="entry name" value="Urocanase_C"/>
</dbReference>
<dbReference type="Pfam" id="PF17392">
    <property type="entry name" value="Urocanase_C"/>
    <property type="match status" value="1"/>
</dbReference>
<dbReference type="InterPro" id="IPR035085">
    <property type="entry name" value="Urocanase_Rossmann-like"/>
</dbReference>
<evidence type="ECO:0000256" key="10">
    <source>
        <dbReference type="SAM" id="MobiDB-lite"/>
    </source>
</evidence>
<dbReference type="Gene3D" id="3.40.50.10730">
    <property type="entry name" value="Urocanase like domains"/>
    <property type="match status" value="1"/>
</dbReference>
<reference evidence="14 15" key="1">
    <citation type="journal article" date="2023" name="BMC Biol.">
        <title>The compact genome of the sponge Oopsacas minuta (Hexactinellida) is lacking key metazoan core genes.</title>
        <authorList>
            <person name="Santini S."/>
            <person name="Schenkelaars Q."/>
            <person name="Jourda C."/>
            <person name="Duchesne M."/>
            <person name="Belahbib H."/>
            <person name="Rocher C."/>
            <person name="Selva M."/>
            <person name="Riesgo A."/>
            <person name="Vervoort M."/>
            <person name="Leys S.P."/>
            <person name="Kodjabachian L."/>
            <person name="Le Bivic A."/>
            <person name="Borchiellini C."/>
            <person name="Claverie J.M."/>
            <person name="Renard E."/>
        </authorList>
    </citation>
    <scope>NUCLEOTIDE SEQUENCE [LARGE SCALE GENOMIC DNA]</scope>
    <source>
        <strain evidence="14">SPO-2</strain>
    </source>
</reference>
<comment type="similarity">
    <text evidence="3">Belongs to the urocanase family.</text>
</comment>
<dbReference type="SUPFAM" id="SSF111326">
    <property type="entry name" value="Urocanase"/>
    <property type="match status" value="1"/>
</dbReference>
<dbReference type="InterPro" id="IPR035400">
    <property type="entry name" value="Urocanase_N"/>
</dbReference>
<organism evidence="14 15">
    <name type="scientific">Oopsacas minuta</name>
    <dbReference type="NCBI Taxonomy" id="111878"/>
    <lineage>
        <taxon>Eukaryota</taxon>
        <taxon>Metazoa</taxon>
        <taxon>Porifera</taxon>
        <taxon>Hexactinellida</taxon>
        <taxon>Hexasterophora</taxon>
        <taxon>Lyssacinosida</taxon>
        <taxon>Leucopsacidae</taxon>
        <taxon>Oopsacas</taxon>
    </lineage>
</organism>
<evidence type="ECO:0000256" key="8">
    <source>
        <dbReference type="ARBA" id="ARBA00031640"/>
    </source>
</evidence>
<evidence type="ECO:0000256" key="4">
    <source>
        <dbReference type="ARBA" id="ARBA00011992"/>
    </source>
</evidence>
<dbReference type="Gene3D" id="3.40.1770.10">
    <property type="entry name" value="Urocanase superfamily"/>
    <property type="match status" value="1"/>
</dbReference>
<gene>
    <name evidence="14" type="ORF">LOD99_10436</name>
</gene>
<dbReference type="EMBL" id="JAKMXF010000036">
    <property type="protein sequence ID" value="KAI6660238.1"/>
    <property type="molecule type" value="Genomic_DNA"/>
</dbReference>
<comment type="pathway">
    <text evidence="2">Amino-acid degradation; L-histidine degradation into L-glutamate; N-formimidoyl-L-glutamate from L-histidine: step 2/3.</text>
</comment>
<dbReference type="Pfam" id="PF01175">
    <property type="entry name" value="Urocanase"/>
    <property type="match status" value="1"/>
</dbReference>
<dbReference type="InterPro" id="IPR023637">
    <property type="entry name" value="Urocanase-like"/>
</dbReference>
<dbReference type="InterPro" id="IPR038364">
    <property type="entry name" value="Urocanase_central_sf"/>
</dbReference>
<keyword evidence="6" id="KW-0520">NAD</keyword>
<dbReference type="NCBIfam" id="NF003820">
    <property type="entry name" value="PRK05414.1"/>
    <property type="match status" value="1"/>
</dbReference>
<dbReference type="Proteomes" id="UP001165289">
    <property type="component" value="Unassembled WGS sequence"/>
</dbReference>
<evidence type="ECO:0000313" key="15">
    <source>
        <dbReference type="Proteomes" id="UP001165289"/>
    </source>
</evidence>
<comment type="cofactor">
    <cofactor evidence="1">
        <name>NAD(+)</name>
        <dbReference type="ChEBI" id="CHEBI:57540"/>
    </cofactor>
</comment>
<feature type="domain" description="Urocanase C-terminal" evidence="13">
    <location>
        <begin position="454"/>
        <end position="660"/>
    </location>
</feature>
<dbReference type="PROSITE" id="PS01233">
    <property type="entry name" value="UROCANASE"/>
    <property type="match status" value="1"/>
</dbReference>
<evidence type="ECO:0000256" key="9">
    <source>
        <dbReference type="ARBA" id="ARBA00047623"/>
    </source>
</evidence>
<keyword evidence="15" id="KW-1185">Reference proteome</keyword>
<evidence type="ECO:0000256" key="6">
    <source>
        <dbReference type="ARBA" id="ARBA00023027"/>
    </source>
</evidence>
<feature type="domain" description="Urocanase Rossmann-like" evidence="11">
    <location>
        <begin position="218"/>
        <end position="450"/>
    </location>
</feature>
<dbReference type="Pfam" id="PF17391">
    <property type="entry name" value="Urocanase_N"/>
    <property type="match status" value="1"/>
</dbReference>
<evidence type="ECO:0000256" key="5">
    <source>
        <dbReference type="ARBA" id="ARBA00022808"/>
    </source>
</evidence>
<name>A0AAV7KG22_9METZ</name>
<evidence type="ECO:0000256" key="2">
    <source>
        <dbReference type="ARBA" id="ARBA00004794"/>
    </source>
</evidence>
<evidence type="ECO:0000259" key="11">
    <source>
        <dbReference type="Pfam" id="PF01175"/>
    </source>
</evidence>
<dbReference type="GO" id="GO:0016153">
    <property type="term" value="F:urocanate hydratase activity"/>
    <property type="evidence" value="ECO:0007669"/>
    <property type="project" value="UniProtKB-EC"/>
</dbReference>
<keyword evidence="5" id="KW-0369">Histidine metabolism</keyword>
<dbReference type="PANTHER" id="PTHR12216">
    <property type="entry name" value="UROCANATE HYDRATASE"/>
    <property type="match status" value="1"/>
</dbReference>
<dbReference type="InterPro" id="IPR055351">
    <property type="entry name" value="Urocanase"/>
</dbReference>
<evidence type="ECO:0000256" key="7">
    <source>
        <dbReference type="ARBA" id="ARBA00023239"/>
    </source>
</evidence>
<feature type="region of interest" description="Disordered" evidence="10">
    <location>
        <begin position="19"/>
        <end position="39"/>
    </location>
</feature>
<evidence type="ECO:0000259" key="12">
    <source>
        <dbReference type="Pfam" id="PF17391"/>
    </source>
</evidence>
<evidence type="ECO:0000256" key="1">
    <source>
        <dbReference type="ARBA" id="ARBA00001911"/>
    </source>
</evidence>
<dbReference type="PIRSF" id="PIRSF001423">
    <property type="entry name" value="Urocanate_hydrat"/>
    <property type="match status" value="1"/>
</dbReference>
<dbReference type="FunFam" id="3.40.1770.10:FF:000002">
    <property type="entry name" value="Urocanate hydratase 1"/>
    <property type="match status" value="1"/>
</dbReference>
<dbReference type="InterPro" id="IPR023636">
    <property type="entry name" value="Urocanase_CS"/>
</dbReference>
<evidence type="ECO:0000256" key="3">
    <source>
        <dbReference type="ARBA" id="ARBA00007578"/>
    </source>
</evidence>
<dbReference type="HAMAP" id="MF_00577">
    <property type="entry name" value="HutU"/>
    <property type="match status" value="1"/>
</dbReference>
<evidence type="ECO:0000313" key="14">
    <source>
        <dbReference type="EMBL" id="KAI6660238.1"/>
    </source>
</evidence>
<feature type="domain" description="Urocanase N-terminal" evidence="12">
    <location>
        <begin position="89"/>
        <end position="214"/>
    </location>
</feature>
<protein>
    <recommendedName>
        <fullName evidence="4">urocanate hydratase</fullName>
        <ecNumber evidence="4">4.2.1.49</ecNumber>
    </recommendedName>
    <alternativeName>
        <fullName evidence="8">Imidazolonepropionate hydrolase</fullName>
    </alternativeName>
</protein>
<comment type="catalytic activity">
    <reaction evidence="9">
        <text>4-imidazolone-5-propanoate = trans-urocanate + H2O</text>
        <dbReference type="Rhea" id="RHEA:13101"/>
        <dbReference type="ChEBI" id="CHEBI:15377"/>
        <dbReference type="ChEBI" id="CHEBI:17771"/>
        <dbReference type="ChEBI" id="CHEBI:77893"/>
        <dbReference type="EC" id="4.2.1.49"/>
    </reaction>
</comment>
<dbReference type="InterPro" id="IPR036190">
    <property type="entry name" value="Urocanase_sf"/>
</dbReference>
<dbReference type="EC" id="4.2.1.49" evidence="4"/>
<accession>A0AAV7KG22</accession>
<comment type="caution">
    <text evidence="14">The sequence shown here is derived from an EMBL/GenBank/DDBJ whole genome shotgun (WGS) entry which is preliminary data.</text>
</comment>
<proteinExistence type="inferred from homology"/>
<dbReference type="GO" id="GO:0006548">
    <property type="term" value="P:L-histidine catabolic process"/>
    <property type="evidence" value="ECO:0007669"/>
    <property type="project" value="TreeGrafter"/>
</dbReference>
<dbReference type="PANTHER" id="PTHR12216:SF3">
    <property type="entry name" value="UROCANATE HYDRATASE"/>
    <property type="match status" value="1"/>
</dbReference>
<keyword evidence="7" id="KW-0456">Lyase</keyword>